<reference evidence="3 5" key="2">
    <citation type="submission" date="2020-07" db="EMBL/GenBank/DDBJ databases">
        <title>Sequencing the genomes of 1000 actinobacteria strains.</title>
        <authorList>
            <person name="Klenk H.-P."/>
        </authorList>
    </citation>
    <scope>NUCLEOTIDE SEQUENCE [LARGE SCALE GENOMIC DNA]</scope>
    <source>
        <strain evidence="3 5">DSM 10309</strain>
    </source>
</reference>
<proteinExistence type="predicted"/>
<feature type="region of interest" description="Disordered" evidence="1">
    <location>
        <begin position="167"/>
        <end position="186"/>
    </location>
</feature>
<dbReference type="RefSeq" id="WP_307725038.1">
    <property type="nucleotide sequence ID" value="NZ_BAAAHR010000002.1"/>
</dbReference>
<evidence type="ECO:0000313" key="3">
    <source>
        <dbReference type="EMBL" id="MBA8812387.1"/>
    </source>
</evidence>
<evidence type="ECO:0000313" key="2">
    <source>
        <dbReference type="EMBL" id="GEK81900.1"/>
    </source>
</evidence>
<dbReference type="EMBL" id="JACGWW010000001">
    <property type="protein sequence ID" value="MBA8812387.1"/>
    <property type="molecule type" value="Genomic_DNA"/>
</dbReference>
<dbReference type="AlphaFoldDB" id="A0A7W3JGD4"/>
<comment type="caution">
    <text evidence="3">The sequence shown here is derived from an EMBL/GenBank/DDBJ whole genome shotgun (WGS) entry which is preliminary data.</text>
</comment>
<name>A0A7W3JGD4_9MICO</name>
<organism evidence="3 5">
    <name type="scientific">Frigoribacterium faeni</name>
    <dbReference type="NCBI Taxonomy" id="145483"/>
    <lineage>
        <taxon>Bacteria</taxon>
        <taxon>Bacillati</taxon>
        <taxon>Actinomycetota</taxon>
        <taxon>Actinomycetes</taxon>
        <taxon>Micrococcales</taxon>
        <taxon>Microbacteriaceae</taxon>
        <taxon>Frigoribacterium</taxon>
    </lineage>
</organism>
<dbReference type="EMBL" id="BJUV01000001">
    <property type="protein sequence ID" value="GEK81900.1"/>
    <property type="molecule type" value="Genomic_DNA"/>
</dbReference>
<evidence type="ECO:0000256" key="1">
    <source>
        <dbReference type="SAM" id="MobiDB-lite"/>
    </source>
</evidence>
<dbReference type="Proteomes" id="UP000522688">
    <property type="component" value="Unassembled WGS sequence"/>
</dbReference>
<evidence type="ECO:0000313" key="5">
    <source>
        <dbReference type="Proteomes" id="UP000522688"/>
    </source>
</evidence>
<reference evidence="2 4" key="1">
    <citation type="submission" date="2019-07" db="EMBL/GenBank/DDBJ databases">
        <title>Whole genome shotgun sequence of Frigoribacterium faeni NBRC 103066.</title>
        <authorList>
            <person name="Hosoyama A."/>
            <person name="Uohara A."/>
            <person name="Ohji S."/>
            <person name="Ichikawa N."/>
        </authorList>
    </citation>
    <scope>NUCLEOTIDE SEQUENCE [LARGE SCALE GENOMIC DNA]</scope>
    <source>
        <strain evidence="2 4">NBRC 103066</strain>
    </source>
</reference>
<keyword evidence="4" id="KW-1185">Reference proteome</keyword>
<evidence type="ECO:0000313" key="4">
    <source>
        <dbReference type="Proteomes" id="UP000321154"/>
    </source>
</evidence>
<sequence>MPHFIKTPYTLPVYDLMHRAGEMREHSIDVVVPEKLGEGQIAVAQGDTLRLDVKLEGLHDGILVSTHVSGTATGECSRCLKPLSEPVEVDFAELFAYAVDEAFDYQVHDDHVDLEPVVRDAVVLSLPFQPVCRPDCPGLDPETGERIEEIHDYQPHESIDPRWSALAEFQAESAPAEGSPDTDSRR</sequence>
<protein>
    <submittedName>
        <fullName evidence="2">Metal-binding protein</fullName>
    </submittedName>
</protein>
<dbReference type="Proteomes" id="UP000321154">
    <property type="component" value="Unassembled WGS sequence"/>
</dbReference>
<accession>A0A7W3JGD4</accession>
<gene>
    <name evidence="3" type="ORF">FB463_000611</name>
    <name evidence="2" type="ORF">FFA01_02090</name>
</gene>
<dbReference type="InterPro" id="IPR003772">
    <property type="entry name" value="YceD"/>
</dbReference>
<dbReference type="Pfam" id="PF02620">
    <property type="entry name" value="YceD"/>
    <property type="match status" value="1"/>
</dbReference>